<dbReference type="Pfam" id="PF04055">
    <property type="entry name" value="Radical_SAM"/>
    <property type="match status" value="1"/>
</dbReference>
<comment type="pathway">
    <text evidence="9">Protein modification; protein lipoylation via endogenous pathway; protein N(6)-(lipoyl)lysine from octanoyl-[acyl-carrier-protein]: step 2/2.</text>
</comment>
<dbReference type="GO" id="GO:0051539">
    <property type="term" value="F:4 iron, 4 sulfur cluster binding"/>
    <property type="evidence" value="ECO:0007669"/>
    <property type="project" value="UniProtKB-UniRule"/>
</dbReference>
<feature type="binding site" evidence="9">
    <location>
        <position position="274"/>
    </location>
    <ligand>
        <name>[4Fe-4S] cluster</name>
        <dbReference type="ChEBI" id="CHEBI:49883"/>
        <label>1</label>
    </ligand>
</feature>
<comment type="subcellular location">
    <subcellularLocation>
        <location evidence="9">Cytoplasm</location>
    </subcellularLocation>
</comment>
<dbReference type="InterPro" id="IPR007197">
    <property type="entry name" value="rSAM"/>
</dbReference>
<accession>A0A3G1L2C0</accession>
<dbReference type="NCBIfam" id="TIGR00510">
    <property type="entry name" value="lipA"/>
    <property type="match status" value="1"/>
</dbReference>
<organism evidence="11 12">
    <name type="scientific">Formimonas warabiya</name>
    <dbReference type="NCBI Taxonomy" id="1761012"/>
    <lineage>
        <taxon>Bacteria</taxon>
        <taxon>Bacillati</taxon>
        <taxon>Bacillota</taxon>
        <taxon>Clostridia</taxon>
        <taxon>Eubacteriales</taxon>
        <taxon>Peptococcaceae</taxon>
        <taxon>Candidatus Formimonas</taxon>
    </lineage>
</organism>
<dbReference type="InterPro" id="IPR058240">
    <property type="entry name" value="rSAM_sf"/>
</dbReference>
<evidence type="ECO:0000256" key="8">
    <source>
        <dbReference type="ARBA" id="ARBA00047326"/>
    </source>
</evidence>
<evidence type="ECO:0000256" key="5">
    <source>
        <dbReference type="ARBA" id="ARBA00022723"/>
    </source>
</evidence>
<keyword evidence="6 9" id="KW-0408">Iron</keyword>
<feature type="binding site" evidence="9">
    <location>
        <position position="68"/>
    </location>
    <ligand>
        <name>[4Fe-4S] cluster</name>
        <dbReference type="ChEBI" id="CHEBI:49883"/>
        <label>2</label>
        <note>4Fe-4S-S-AdoMet</note>
    </ligand>
</feature>
<keyword evidence="4 9" id="KW-0949">S-adenosyl-L-methionine</keyword>
<dbReference type="PROSITE" id="PS51918">
    <property type="entry name" value="RADICAL_SAM"/>
    <property type="match status" value="1"/>
</dbReference>
<dbReference type="PIRSF" id="PIRSF005963">
    <property type="entry name" value="Lipoyl_synth"/>
    <property type="match status" value="1"/>
</dbReference>
<reference evidence="11 12" key="1">
    <citation type="submission" date="2016-10" db="EMBL/GenBank/DDBJ databases">
        <title>Complete Genome Sequence of Peptococcaceae strain DCMF.</title>
        <authorList>
            <person name="Edwards R.J."/>
            <person name="Holland S.I."/>
            <person name="Deshpande N.P."/>
            <person name="Wong Y.K."/>
            <person name="Ertan H."/>
            <person name="Manefield M."/>
            <person name="Russell T.L."/>
            <person name="Lee M.J."/>
        </authorList>
    </citation>
    <scope>NUCLEOTIDE SEQUENCE [LARGE SCALE GENOMIC DNA]</scope>
    <source>
        <strain evidence="11 12">DCMF</strain>
    </source>
</reference>
<comment type="similarity">
    <text evidence="9">Belongs to the radical SAM superfamily. Lipoyl synthase family.</text>
</comment>
<protein>
    <recommendedName>
        <fullName evidence="9">Lipoyl synthase</fullName>
        <ecNumber evidence="9">2.8.1.8</ecNumber>
    </recommendedName>
    <alternativeName>
        <fullName evidence="9">Lip-syn</fullName>
        <shortName evidence="9">LS</shortName>
    </alternativeName>
    <alternativeName>
        <fullName evidence="9">Lipoate synthase</fullName>
    </alternativeName>
    <alternativeName>
        <fullName evidence="9">Lipoic acid synthase</fullName>
    </alternativeName>
    <alternativeName>
        <fullName evidence="9">Sulfur insertion protein LipA</fullName>
    </alternativeName>
</protein>
<dbReference type="NCBIfam" id="NF004019">
    <property type="entry name" value="PRK05481.1"/>
    <property type="match status" value="1"/>
</dbReference>
<keyword evidence="2 9" id="KW-0963">Cytoplasm</keyword>
<proteinExistence type="inferred from homology"/>
<feature type="binding site" evidence="9">
    <location>
        <position position="40"/>
    </location>
    <ligand>
        <name>[4Fe-4S] cluster</name>
        <dbReference type="ChEBI" id="CHEBI:49883"/>
        <label>1</label>
    </ligand>
</feature>
<dbReference type="Proteomes" id="UP000323521">
    <property type="component" value="Chromosome"/>
</dbReference>
<dbReference type="InterPro" id="IPR006638">
    <property type="entry name" value="Elp3/MiaA/NifB-like_rSAM"/>
</dbReference>
<dbReference type="InterPro" id="IPR013785">
    <property type="entry name" value="Aldolase_TIM"/>
</dbReference>
<dbReference type="HAMAP" id="MF_00206">
    <property type="entry name" value="Lipoyl_synth"/>
    <property type="match status" value="1"/>
</dbReference>
<keyword evidence="1 9" id="KW-0004">4Fe-4S</keyword>
<dbReference type="GO" id="GO:0009249">
    <property type="term" value="P:protein lipoylation"/>
    <property type="evidence" value="ECO:0007669"/>
    <property type="project" value="UniProtKB-UniRule"/>
</dbReference>
<feature type="binding site" evidence="9">
    <location>
        <position position="46"/>
    </location>
    <ligand>
        <name>[4Fe-4S] cluster</name>
        <dbReference type="ChEBI" id="CHEBI:49883"/>
        <label>1</label>
    </ligand>
</feature>
<evidence type="ECO:0000313" key="11">
    <source>
        <dbReference type="EMBL" id="ATW28807.1"/>
    </source>
</evidence>
<dbReference type="Gene3D" id="3.20.20.70">
    <property type="entry name" value="Aldolase class I"/>
    <property type="match status" value="1"/>
</dbReference>
<evidence type="ECO:0000256" key="1">
    <source>
        <dbReference type="ARBA" id="ARBA00022485"/>
    </source>
</evidence>
<dbReference type="EMBL" id="CP017634">
    <property type="protein sequence ID" value="ATW28807.1"/>
    <property type="molecule type" value="Genomic_DNA"/>
</dbReference>
<evidence type="ECO:0000259" key="10">
    <source>
        <dbReference type="PROSITE" id="PS51918"/>
    </source>
</evidence>
<comment type="cofactor">
    <cofactor evidence="9">
        <name>[4Fe-4S] cluster</name>
        <dbReference type="ChEBI" id="CHEBI:49883"/>
    </cofactor>
    <text evidence="9">Binds 2 [4Fe-4S] clusters per subunit. One cluster is coordinated with 3 cysteines and an exchangeable S-adenosyl-L-methionine.</text>
</comment>
<evidence type="ECO:0000256" key="6">
    <source>
        <dbReference type="ARBA" id="ARBA00023004"/>
    </source>
</evidence>
<comment type="catalytic activity">
    <reaction evidence="8 9">
        <text>[[Fe-S] cluster scaffold protein carrying a second [4Fe-4S](2+) cluster] + N(6)-octanoyl-L-lysyl-[protein] + 2 oxidized [2Fe-2S]-[ferredoxin] + 2 S-adenosyl-L-methionine + 4 H(+) = [[Fe-S] cluster scaffold protein] + N(6)-[(R)-dihydrolipoyl]-L-lysyl-[protein] + 4 Fe(3+) + 2 hydrogen sulfide + 2 5'-deoxyadenosine + 2 L-methionine + 2 reduced [2Fe-2S]-[ferredoxin]</text>
        <dbReference type="Rhea" id="RHEA:16585"/>
        <dbReference type="Rhea" id="RHEA-COMP:9928"/>
        <dbReference type="Rhea" id="RHEA-COMP:10000"/>
        <dbReference type="Rhea" id="RHEA-COMP:10001"/>
        <dbReference type="Rhea" id="RHEA-COMP:10475"/>
        <dbReference type="Rhea" id="RHEA-COMP:14568"/>
        <dbReference type="Rhea" id="RHEA-COMP:14569"/>
        <dbReference type="ChEBI" id="CHEBI:15378"/>
        <dbReference type="ChEBI" id="CHEBI:17319"/>
        <dbReference type="ChEBI" id="CHEBI:29034"/>
        <dbReference type="ChEBI" id="CHEBI:29919"/>
        <dbReference type="ChEBI" id="CHEBI:33722"/>
        <dbReference type="ChEBI" id="CHEBI:33737"/>
        <dbReference type="ChEBI" id="CHEBI:33738"/>
        <dbReference type="ChEBI" id="CHEBI:57844"/>
        <dbReference type="ChEBI" id="CHEBI:59789"/>
        <dbReference type="ChEBI" id="CHEBI:78809"/>
        <dbReference type="ChEBI" id="CHEBI:83100"/>
        <dbReference type="EC" id="2.8.1.8"/>
    </reaction>
</comment>
<dbReference type="FunFam" id="3.20.20.70:FF:000040">
    <property type="entry name" value="Lipoyl synthase"/>
    <property type="match status" value="1"/>
</dbReference>
<feature type="binding site" evidence="9">
    <location>
        <position position="35"/>
    </location>
    <ligand>
        <name>[4Fe-4S] cluster</name>
        <dbReference type="ChEBI" id="CHEBI:49883"/>
        <label>1</label>
    </ligand>
</feature>
<dbReference type="SFLD" id="SFLDG01058">
    <property type="entry name" value="lipoyl_synthase_like"/>
    <property type="match status" value="1"/>
</dbReference>
<dbReference type="KEGG" id="fwa:DCMF_21760"/>
<keyword evidence="3 9" id="KW-0808">Transferase</keyword>
<keyword evidence="7 9" id="KW-0411">Iron-sulfur</keyword>
<evidence type="ECO:0000256" key="9">
    <source>
        <dbReference type="HAMAP-Rule" id="MF_00206"/>
    </source>
</evidence>
<evidence type="ECO:0000313" key="12">
    <source>
        <dbReference type="Proteomes" id="UP000323521"/>
    </source>
</evidence>
<gene>
    <name evidence="9" type="primary">lipA</name>
    <name evidence="11" type="ORF">DCMF_21760</name>
</gene>
<feature type="binding site" evidence="9">
    <location>
        <position position="61"/>
    </location>
    <ligand>
        <name>[4Fe-4S] cluster</name>
        <dbReference type="ChEBI" id="CHEBI:49883"/>
        <label>2</label>
        <note>4Fe-4S-S-AdoMet</note>
    </ligand>
</feature>
<feature type="binding site" evidence="9">
    <location>
        <position position="65"/>
    </location>
    <ligand>
        <name>[4Fe-4S] cluster</name>
        <dbReference type="ChEBI" id="CHEBI:49883"/>
        <label>2</label>
        <note>4Fe-4S-S-AdoMet</note>
    </ligand>
</feature>
<comment type="function">
    <text evidence="9">Catalyzes the radical-mediated insertion of two sulfur atoms into the C-6 and C-8 positions of the octanoyl moiety bound to the lipoyl domains of lipoate-dependent enzymes, thereby converting the octanoylated domains into lipoylated derivatives.</text>
</comment>
<dbReference type="AlphaFoldDB" id="A0A3G1L2C0"/>
<dbReference type="SMART" id="SM00729">
    <property type="entry name" value="Elp3"/>
    <property type="match status" value="1"/>
</dbReference>
<evidence type="ECO:0000256" key="7">
    <source>
        <dbReference type="ARBA" id="ARBA00023014"/>
    </source>
</evidence>
<evidence type="ECO:0000256" key="3">
    <source>
        <dbReference type="ARBA" id="ARBA00022679"/>
    </source>
</evidence>
<dbReference type="InterPro" id="IPR003698">
    <property type="entry name" value="Lipoyl_synth"/>
</dbReference>
<dbReference type="CDD" id="cd01335">
    <property type="entry name" value="Radical_SAM"/>
    <property type="match status" value="1"/>
</dbReference>
<dbReference type="GO" id="GO:0046872">
    <property type="term" value="F:metal ion binding"/>
    <property type="evidence" value="ECO:0007669"/>
    <property type="project" value="UniProtKB-KW"/>
</dbReference>
<dbReference type="PANTHER" id="PTHR10949">
    <property type="entry name" value="LIPOYL SYNTHASE"/>
    <property type="match status" value="1"/>
</dbReference>
<dbReference type="UniPathway" id="UPA00538">
    <property type="reaction ID" value="UER00593"/>
</dbReference>
<evidence type="ECO:0000256" key="2">
    <source>
        <dbReference type="ARBA" id="ARBA00022490"/>
    </source>
</evidence>
<dbReference type="GO" id="GO:0016992">
    <property type="term" value="F:lipoate synthase activity"/>
    <property type="evidence" value="ECO:0007669"/>
    <property type="project" value="UniProtKB-UniRule"/>
</dbReference>
<keyword evidence="5 9" id="KW-0479">Metal-binding</keyword>
<dbReference type="EC" id="2.8.1.8" evidence="9"/>
<dbReference type="NCBIfam" id="NF009544">
    <property type="entry name" value="PRK12928.1"/>
    <property type="match status" value="1"/>
</dbReference>
<dbReference type="SUPFAM" id="SSF102114">
    <property type="entry name" value="Radical SAM enzymes"/>
    <property type="match status" value="1"/>
</dbReference>
<dbReference type="PANTHER" id="PTHR10949:SF0">
    <property type="entry name" value="LIPOYL SYNTHASE, MITOCHONDRIAL"/>
    <property type="match status" value="1"/>
</dbReference>
<feature type="domain" description="Radical SAM core" evidence="10">
    <location>
        <begin position="47"/>
        <end position="263"/>
    </location>
</feature>
<evidence type="ECO:0000256" key="4">
    <source>
        <dbReference type="ARBA" id="ARBA00022691"/>
    </source>
</evidence>
<sequence>MHTRKPDWLKIKLLGAEKVPETERILRRLSLHTVCKEANCPNLMECFAKKTATFMILGQVCTRNCTFCNVIKGEAQPVDPDEPAHIAEAVKALQLKHVVITSVTRDDLADGGAGHFAQAIRCIKRINESILVEVLIPDFRGDQKALSVVVKAKPDILNHNVETVPRLYPSVRPLANYQRSLELLRVVKKLDPGIYTKSGIMVGLGEEEQEIRDLMQDLRAVDCDLLTIGQYLAPSKQHHAVVAYIHPEIFAQYKSLGEGMGFKYVASAPFVRSSYHADEAGEILKATPMDRYRSISSGQVE</sequence>
<name>A0A3G1L2C0_FORW1</name>
<dbReference type="GO" id="GO:0005737">
    <property type="term" value="C:cytoplasm"/>
    <property type="evidence" value="ECO:0007669"/>
    <property type="project" value="UniProtKB-SubCell"/>
</dbReference>
<dbReference type="SFLD" id="SFLDF00271">
    <property type="entry name" value="lipoyl_synthase"/>
    <property type="match status" value="1"/>
</dbReference>
<dbReference type="SFLD" id="SFLDS00029">
    <property type="entry name" value="Radical_SAM"/>
    <property type="match status" value="1"/>
</dbReference>
<keyword evidence="12" id="KW-1185">Reference proteome</keyword>